<comment type="caution">
    <text evidence="2">The sequence shown here is derived from an EMBL/GenBank/DDBJ whole genome shotgun (WGS) entry which is preliminary data.</text>
</comment>
<protein>
    <submittedName>
        <fullName evidence="2">Uncharacterized protein</fullName>
    </submittedName>
</protein>
<dbReference type="EMBL" id="JAMTCK010000004">
    <property type="protein sequence ID" value="MCP2165355.1"/>
    <property type="molecule type" value="Genomic_DNA"/>
</dbReference>
<name>A0AAE3GC15_9PSEU</name>
<dbReference type="InterPro" id="IPR024520">
    <property type="entry name" value="DUF3558"/>
</dbReference>
<evidence type="ECO:0000313" key="2">
    <source>
        <dbReference type="EMBL" id="MCP2165355.1"/>
    </source>
</evidence>
<sequence>MTAKLSSAPPKPARPQELTLDGKQPCDLLSRQDWPRFFIEKGGKLSHTDVLNAEQCLYNTNVGGFGFILSVAHGINYWTQADTAEKIYYTDPVEGFPALERPESWDQGRCDIIVDVADGQFLLATASTLPDAESKLPPKCVVARQLAEIAINALVNAITPTG</sequence>
<reference evidence="2" key="1">
    <citation type="submission" date="2022-06" db="EMBL/GenBank/DDBJ databases">
        <title>Genomic Encyclopedia of Archaeal and Bacterial Type Strains, Phase II (KMG-II): from individual species to whole genera.</title>
        <authorList>
            <person name="Goeker M."/>
        </authorList>
    </citation>
    <scope>NUCLEOTIDE SEQUENCE</scope>
    <source>
        <strain evidence="2">DSM 43935</strain>
    </source>
</reference>
<dbReference type="Pfam" id="PF12079">
    <property type="entry name" value="DUF3558"/>
    <property type="match status" value="1"/>
</dbReference>
<feature type="region of interest" description="Disordered" evidence="1">
    <location>
        <begin position="1"/>
        <end position="22"/>
    </location>
</feature>
<evidence type="ECO:0000256" key="1">
    <source>
        <dbReference type="SAM" id="MobiDB-lite"/>
    </source>
</evidence>
<accession>A0AAE3GC15</accession>
<keyword evidence="3" id="KW-1185">Reference proteome</keyword>
<dbReference type="AlphaFoldDB" id="A0AAE3GC15"/>
<organism evidence="2 3">
    <name type="scientific">Goodfellowiella coeruleoviolacea</name>
    <dbReference type="NCBI Taxonomy" id="334858"/>
    <lineage>
        <taxon>Bacteria</taxon>
        <taxon>Bacillati</taxon>
        <taxon>Actinomycetota</taxon>
        <taxon>Actinomycetes</taxon>
        <taxon>Pseudonocardiales</taxon>
        <taxon>Pseudonocardiaceae</taxon>
        <taxon>Goodfellowiella</taxon>
    </lineage>
</organism>
<dbReference type="Proteomes" id="UP001206128">
    <property type="component" value="Unassembled WGS sequence"/>
</dbReference>
<gene>
    <name evidence="2" type="ORF">LX83_002204</name>
</gene>
<proteinExistence type="predicted"/>
<evidence type="ECO:0000313" key="3">
    <source>
        <dbReference type="Proteomes" id="UP001206128"/>
    </source>
</evidence>